<keyword evidence="3" id="KW-1003">Cell membrane</keyword>
<protein>
    <submittedName>
        <fullName evidence="10">Uncharacterized protein</fullName>
    </submittedName>
</protein>
<evidence type="ECO:0000256" key="6">
    <source>
        <dbReference type="ARBA" id="ARBA00023136"/>
    </source>
</evidence>
<dbReference type="Pfam" id="PF12704">
    <property type="entry name" value="MacB_PCD"/>
    <property type="match status" value="1"/>
</dbReference>
<evidence type="ECO:0000259" key="9">
    <source>
        <dbReference type="Pfam" id="PF12704"/>
    </source>
</evidence>
<evidence type="ECO:0000313" key="11">
    <source>
        <dbReference type="Proteomes" id="UP000030185"/>
    </source>
</evidence>
<dbReference type="Proteomes" id="UP000030185">
    <property type="component" value="Unassembled WGS sequence"/>
</dbReference>
<evidence type="ECO:0000259" key="8">
    <source>
        <dbReference type="Pfam" id="PF02687"/>
    </source>
</evidence>
<dbReference type="InterPro" id="IPR025857">
    <property type="entry name" value="MacB_PCD"/>
</dbReference>
<keyword evidence="6 7" id="KW-0472">Membrane</keyword>
<comment type="subcellular location">
    <subcellularLocation>
        <location evidence="1">Cell membrane</location>
        <topology evidence="1">Multi-pass membrane protein</topology>
    </subcellularLocation>
</comment>
<evidence type="ECO:0000256" key="4">
    <source>
        <dbReference type="ARBA" id="ARBA00022692"/>
    </source>
</evidence>
<dbReference type="Pfam" id="PF02687">
    <property type="entry name" value="FtsX"/>
    <property type="match status" value="1"/>
</dbReference>
<dbReference type="GO" id="GO:0098797">
    <property type="term" value="C:plasma membrane protein complex"/>
    <property type="evidence" value="ECO:0007669"/>
    <property type="project" value="TreeGrafter"/>
</dbReference>
<keyword evidence="4 7" id="KW-0812">Transmembrane</keyword>
<name>A0A098L9A7_9BACT</name>
<feature type="domain" description="ABC3 transporter permease C-terminal" evidence="8">
    <location>
        <begin position="286"/>
        <end position="409"/>
    </location>
</feature>
<feature type="transmembrane region" description="Helical" evidence="7">
    <location>
        <begin position="384"/>
        <end position="407"/>
    </location>
</feature>
<comment type="caution">
    <text evidence="10">The sequence shown here is derived from an EMBL/GenBank/DDBJ whole genome shotgun (WGS) entry which is preliminary data.</text>
</comment>
<feature type="domain" description="MacB-like periplasmic core" evidence="9">
    <location>
        <begin position="50"/>
        <end position="239"/>
    </location>
</feature>
<gene>
    <name evidence="10" type="ORF">MYP_408</name>
</gene>
<sequence>MAYRNLFRNKRRTLFAIFIAASGYAAMAIALGYYGFSIYGLQEMTIRNGFGGAGGTGHLQIKDSRSLESQEKYTLEFGLADYQKMVKTIKNQPEVDYVLPRIEFGGLVTTGDKSFPFIGYGVESMHEAALRGGLSDINPNLKLGEEIKPLDKNKFGIILGKKLANALGVKIGDPLMLYGATVQGAVNAIDVELVGVMSTGLNETDKYYLLTHIDLVQKLVNTDKISLISVMFKNRDSLDYKVSTIQSILASTKGPDNNKTIGVITWETLAEYYTAAKDLFNMIFSFMGIIILTIVILSCWNIMNMTTMERIREIGTLRAIGLKNTNITFIFLLEAFLISIIGLLIGIIAQVILSNIINALNIEMPPVPGMNQCYALQVYTLSPYHLFIAIAVVLAITLSSLSAFFIIRKLTIVESLEHA</sequence>
<keyword evidence="5 7" id="KW-1133">Transmembrane helix</keyword>
<dbReference type="InterPro" id="IPR003838">
    <property type="entry name" value="ABC3_permease_C"/>
</dbReference>
<evidence type="ECO:0000256" key="7">
    <source>
        <dbReference type="SAM" id="Phobius"/>
    </source>
</evidence>
<evidence type="ECO:0000256" key="3">
    <source>
        <dbReference type="ARBA" id="ARBA00022475"/>
    </source>
</evidence>
<feature type="transmembrane region" description="Helical" evidence="7">
    <location>
        <begin position="12"/>
        <end position="36"/>
    </location>
</feature>
<dbReference type="PANTHER" id="PTHR30489">
    <property type="entry name" value="LIPOPROTEIN-RELEASING SYSTEM TRANSMEMBRANE PROTEIN LOLE"/>
    <property type="match status" value="1"/>
</dbReference>
<dbReference type="STRING" id="153721.MYP_408"/>
<dbReference type="eggNOG" id="COG4591">
    <property type="taxonomic scope" value="Bacteria"/>
</dbReference>
<dbReference type="GO" id="GO:0044874">
    <property type="term" value="P:lipoprotein localization to outer membrane"/>
    <property type="evidence" value="ECO:0007669"/>
    <property type="project" value="TreeGrafter"/>
</dbReference>
<evidence type="ECO:0000313" key="10">
    <source>
        <dbReference type="EMBL" id="GAL83182.1"/>
    </source>
</evidence>
<dbReference type="AlphaFoldDB" id="A0A098L9A7"/>
<dbReference type="InterPro" id="IPR051447">
    <property type="entry name" value="Lipoprotein-release_system"/>
</dbReference>
<organism evidence="10 11">
    <name type="scientific">Sporocytophaga myxococcoides</name>
    <dbReference type="NCBI Taxonomy" id="153721"/>
    <lineage>
        <taxon>Bacteria</taxon>
        <taxon>Pseudomonadati</taxon>
        <taxon>Bacteroidota</taxon>
        <taxon>Cytophagia</taxon>
        <taxon>Cytophagales</taxon>
        <taxon>Cytophagaceae</taxon>
        <taxon>Sporocytophaga</taxon>
    </lineage>
</organism>
<reference evidence="10 11" key="1">
    <citation type="submission" date="2014-09" db="EMBL/GenBank/DDBJ databases">
        <title>Sporocytophaga myxococcoides PG-01 genome sequencing.</title>
        <authorList>
            <person name="Liu L."/>
            <person name="Gao P.J."/>
            <person name="Chen G.J."/>
            <person name="Wang L.S."/>
        </authorList>
    </citation>
    <scope>NUCLEOTIDE SEQUENCE [LARGE SCALE GENOMIC DNA]</scope>
    <source>
        <strain evidence="10 11">PG-01</strain>
    </source>
</reference>
<dbReference type="PANTHER" id="PTHR30489:SF0">
    <property type="entry name" value="LIPOPROTEIN-RELEASING SYSTEM TRANSMEMBRANE PROTEIN LOLE"/>
    <property type="match status" value="1"/>
</dbReference>
<evidence type="ECO:0000256" key="5">
    <source>
        <dbReference type="ARBA" id="ARBA00022989"/>
    </source>
</evidence>
<comment type="similarity">
    <text evidence="2">Belongs to the ABC-4 integral membrane protein family. LolC/E subfamily.</text>
</comment>
<proteinExistence type="inferred from homology"/>
<dbReference type="EMBL" id="BBLT01000001">
    <property type="protein sequence ID" value="GAL83182.1"/>
    <property type="molecule type" value="Genomic_DNA"/>
</dbReference>
<accession>A0A098L9A7</accession>
<feature type="transmembrane region" description="Helical" evidence="7">
    <location>
        <begin position="279"/>
        <end position="303"/>
    </location>
</feature>
<keyword evidence="11" id="KW-1185">Reference proteome</keyword>
<evidence type="ECO:0000256" key="1">
    <source>
        <dbReference type="ARBA" id="ARBA00004651"/>
    </source>
</evidence>
<feature type="transmembrane region" description="Helical" evidence="7">
    <location>
        <begin position="327"/>
        <end position="353"/>
    </location>
</feature>
<evidence type="ECO:0000256" key="2">
    <source>
        <dbReference type="ARBA" id="ARBA00005236"/>
    </source>
</evidence>